<sequence length="131" mass="14970">MRVTRKAVRRQHVHAREELVEVRGDDVLEGHEARLVRVGVGRLDGGRAGRGLLDGDEPRQQRRHLDAGEVLLLRLGVADDDREVQRQARDVGERVGRVDRQRREHREDLVAEHLVQPVLLVLGQARPTARR</sequence>
<protein>
    <submittedName>
        <fullName evidence="1">Uncharacterized protein</fullName>
    </submittedName>
</protein>
<proteinExistence type="predicted"/>
<reference evidence="2" key="1">
    <citation type="journal article" date="2019" name="Int. J. Syst. Evol. Microbiol.">
        <title>The Global Catalogue of Microorganisms (GCM) 10K type strain sequencing project: providing services to taxonomists for standard genome sequencing and annotation.</title>
        <authorList>
            <consortium name="The Broad Institute Genomics Platform"/>
            <consortium name="The Broad Institute Genome Sequencing Center for Infectious Disease"/>
            <person name="Wu L."/>
            <person name="Ma J."/>
        </authorList>
    </citation>
    <scope>NUCLEOTIDE SEQUENCE [LARGE SCALE GENOMIC DNA]</scope>
    <source>
        <strain evidence="2">NBRC 108730</strain>
    </source>
</reference>
<comment type="caution">
    <text evidence="1">The sequence shown here is derived from an EMBL/GenBank/DDBJ whole genome shotgun (WGS) entry which is preliminary data.</text>
</comment>
<evidence type="ECO:0000313" key="2">
    <source>
        <dbReference type="Proteomes" id="UP001157017"/>
    </source>
</evidence>
<name>A0ABQ6JJJ6_9ACTN</name>
<gene>
    <name evidence="1" type="ORF">GCM10025868_28140</name>
</gene>
<organism evidence="1 2">
    <name type="scientific">Angustibacter aerolatus</name>
    <dbReference type="NCBI Taxonomy" id="1162965"/>
    <lineage>
        <taxon>Bacteria</taxon>
        <taxon>Bacillati</taxon>
        <taxon>Actinomycetota</taxon>
        <taxon>Actinomycetes</taxon>
        <taxon>Kineosporiales</taxon>
        <taxon>Kineosporiaceae</taxon>
    </lineage>
</organism>
<evidence type="ECO:0000313" key="1">
    <source>
        <dbReference type="EMBL" id="GMA87564.1"/>
    </source>
</evidence>
<accession>A0ABQ6JJJ6</accession>
<dbReference type="EMBL" id="BSUZ01000001">
    <property type="protein sequence ID" value="GMA87564.1"/>
    <property type="molecule type" value="Genomic_DNA"/>
</dbReference>
<keyword evidence="2" id="KW-1185">Reference proteome</keyword>
<dbReference type="Proteomes" id="UP001157017">
    <property type="component" value="Unassembled WGS sequence"/>
</dbReference>